<dbReference type="GO" id="GO:0004519">
    <property type="term" value="F:endonuclease activity"/>
    <property type="evidence" value="ECO:0007669"/>
    <property type="project" value="UniProtKB-KW"/>
</dbReference>
<organism evidence="9 10">
    <name type="scientific">Candidatus Competibacter denitrificans Run_A_D11</name>
    <dbReference type="NCBI Taxonomy" id="1400863"/>
    <lineage>
        <taxon>Bacteria</taxon>
        <taxon>Pseudomonadati</taxon>
        <taxon>Pseudomonadota</taxon>
        <taxon>Gammaproteobacteria</taxon>
        <taxon>Candidatus Competibacteraceae</taxon>
        <taxon>Candidatus Competibacter</taxon>
    </lineage>
</organism>
<evidence type="ECO:0000256" key="2">
    <source>
        <dbReference type="ARBA" id="ARBA00022649"/>
    </source>
</evidence>
<reference evidence="9" key="2">
    <citation type="submission" date="2014-03" db="EMBL/GenBank/DDBJ databases">
        <title>Candidatus Competibacter-lineage genomes retrieved from metagenomes reveal functional metabolic diversity.</title>
        <authorList>
            <person name="McIlroy S.J."/>
            <person name="Albertsen M."/>
            <person name="Andresen E.K."/>
            <person name="Saunders A.M."/>
            <person name="Kristiansen R."/>
            <person name="Stokholm-Bjerregaard M."/>
            <person name="Nielsen K.L."/>
            <person name="Nielsen P.H."/>
        </authorList>
    </citation>
    <scope>NUCLEOTIDE SEQUENCE</scope>
    <source>
        <strain evidence="9">Run_A_D11</strain>
    </source>
</reference>
<dbReference type="Proteomes" id="UP000035760">
    <property type="component" value="Unassembled WGS sequence"/>
</dbReference>
<dbReference type="STRING" id="1400863.BN873_1070003"/>
<dbReference type="GO" id="GO:0003729">
    <property type="term" value="F:mRNA binding"/>
    <property type="evidence" value="ECO:0007669"/>
    <property type="project" value="InterPro"/>
</dbReference>
<dbReference type="AlphaFoldDB" id="W6M189"/>
<dbReference type="OrthoDB" id="5772117at2"/>
<comment type="caution">
    <text evidence="9">The sequence shown here is derived from an EMBL/GenBank/DDBJ whole genome shotgun (WGS) entry which is preliminary data.</text>
</comment>
<dbReference type="SUPFAM" id="SSF54786">
    <property type="entry name" value="YcfA/nrd intein domain"/>
    <property type="match status" value="1"/>
</dbReference>
<keyword evidence="10" id="KW-1185">Reference proteome</keyword>
<protein>
    <submittedName>
        <fullName evidence="9">YcfA family protein</fullName>
    </submittedName>
</protein>
<dbReference type="Pfam" id="PF07927">
    <property type="entry name" value="HicA_toxin"/>
    <property type="match status" value="1"/>
</dbReference>
<keyword evidence="5" id="KW-0378">Hydrolase</keyword>
<name>W6M189_9GAMM</name>
<dbReference type="InterPro" id="IPR012933">
    <property type="entry name" value="HicA_mRNA_interferase"/>
</dbReference>
<reference evidence="9" key="1">
    <citation type="submission" date="2013-07" db="EMBL/GenBank/DDBJ databases">
        <authorList>
            <person name="McIlroy S."/>
        </authorList>
    </citation>
    <scope>NUCLEOTIDE SEQUENCE [LARGE SCALE GENOMIC DNA]</scope>
    <source>
        <strain evidence="9">Run_A_D11</strain>
    </source>
</reference>
<evidence type="ECO:0000313" key="10">
    <source>
        <dbReference type="Proteomes" id="UP000035760"/>
    </source>
</evidence>
<feature type="compositionally biased region" description="Polar residues" evidence="8">
    <location>
        <begin position="56"/>
        <end position="67"/>
    </location>
</feature>
<keyword evidence="6" id="KW-0694">RNA-binding</keyword>
<accession>W6M189</accession>
<evidence type="ECO:0000256" key="7">
    <source>
        <dbReference type="ARBA" id="ARBA00023016"/>
    </source>
</evidence>
<evidence type="ECO:0000256" key="8">
    <source>
        <dbReference type="SAM" id="MobiDB-lite"/>
    </source>
</evidence>
<evidence type="ECO:0000256" key="3">
    <source>
        <dbReference type="ARBA" id="ARBA00022722"/>
    </source>
</evidence>
<gene>
    <name evidence="9" type="ORF">BN873_1070003</name>
</gene>
<comment type="similarity">
    <text evidence="1">Belongs to the HicA mRNA interferase family.</text>
</comment>
<dbReference type="Gene3D" id="3.30.920.30">
    <property type="entry name" value="Hypothetical protein"/>
    <property type="match status" value="1"/>
</dbReference>
<proteinExistence type="inferred from homology"/>
<evidence type="ECO:0000313" key="9">
    <source>
        <dbReference type="EMBL" id="CDI01121.1"/>
    </source>
</evidence>
<keyword evidence="3" id="KW-0540">Nuclease</keyword>
<dbReference type="RefSeq" id="WP_048670251.1">
    <property type="nucleotide sequence ID" value="NZ_CBTJ020000010.1"/>
</dbReference>
<keyword evidence="4" id="KW-0255">Endonuclease</keyword>
<evidence type="ECO:0000256" key="4">
    <source>
        <dbReference type="ARBA" id="ARBA00022759"/>
    </source>
</evidence>
<feature type="region of interest" description="Disordered" evidence="8">
    <location>
        <begin position="45"/>
        <end position="67"/>
    </location>
</feature>
<evidence type="ECO:0000256" key="1">
    <source>
        <dbReference type="ARBA" id="ARBA00006620"/>
    </source>
</evidence>
<dbReference type="GO" id="GO:0016787">
    <property type="term" value="F:hydrolase activity"/>
    <property type="evidence" value="ECO:0007669"/>
    <property type="project" value="UniProtKB-KW"/>
</dbReference>
<evidence type="ECO:0000256" key="5">
    <source>
        <dbReference type="ARBA" id="ARBA00022801"/>
    </source>
</evidence>
<keyword evidence="2" id="KW-1277">Toxin-antitoxin system</keyword>
<evidence type="ECO:0000256" key="6">
    <source>
        <dbReference type="ARBA" id="ARBA00022884"/>
    </source>
</evidence>
<keyword evidence="7" id="KW-0346">Stress response</keyword>
<dbReference type="EMBL" id="CBTJ020000010">
    <property type="protein sequence ID" value="CDI01121.1"/>
    <property type="molecule type" value="Genomic_DNA"/>
</dbReference>
<dbReference type="InterPro" id="IPR038570">
    <property type="entry name" value="HicA_sf"/>
</dbReference>
<sequence length="67" mass="7284">MPKKIKDLIQDLRNAGFREISGGGKGSHRKFAHAKYAGAITVSGQSGDDAKHYQEKQVSQAVESVKK</sequence>